<evidence type="ECO:0000259" key="1">
    <source>
        <dbReference type="Pfam" id="PF00535"/>
    </source>
</evidence>
<accession>A0A1G9QNS3</accession>
<evidence type="ECO:0000313" key="3">
    <source>
        <dbReference type="Proteomes" id="UP000199068"/>
    </source>
</evidence>
<gene>
    <name evidence="2" type="ORF">SAMN04515677_105270</name>
</gene>
<dbReference type="Pfam" id="PF00535">
    <property type="entry name" value="Glycos_transf_2"/>
    <property type="match status" value="1"/>
</dbReference>
<dbReference type="EMBL" id="FNGW01000005">
    <property type="protein sequence ID" value="SDM11935.1"/>
    <property type="molecule type" value="Genomic_DNA"/>
</dbReference>
<sequence>MNEYLVSIITPVYNAERFVSETIESIQNQTYDNWELLLVDDCSKDESYKIINKYMKNDDRIKYIKLDKNSGAAVSRNTGIKNAKGRFIAFVDSDDLWEPEKLEKQISYMIDNKIGFTFTSYRYMKEDGTKTNKIAKAPNKINYNGLLKNTIIGCSTVLLDRDIIGDFTMPLVKKGQDTATWLMILRNQDYAYGIEEALVNYRIVGNSLSSNKIKALKRTWNTYRNVENIGFLKSSYVFCFYVYNAIKKRI</sequence>
<keyword evidence="3" id="KW-1185">Reference proteome</keyword>
<dbReference type="Gene3D" id="3.90.550.10">
    <property type="entry name" value="Spore Coat Polysaccharide Biosynthesis Protein SpsA, Chain A"/>
    <property type="match status" value="1"/>
</dbReference>
<protein>
    <submittedName>
        <fullName evidence="2">Teichuronic acid biosynthesis glycosyltransferase TuaG</fullName>
    </submittedName>
</protein>
<dbReference type="InterPro" id="IPR029044">
    <property type="entry name" value="Nucleotide-diphossugar_trans"/>
</dbReference>
<feature type="domain" description="Glycosyltransferase 2-like" evidence="1">
    <location>
        <begin position="7"/>
        <end position="156"/>
    </location>
</feature>
<dbReference type="RefSeq" id="WP_092726347.1">
    <property type="nucleotide sequence ID" value="NZ_FNGW01000005.1"/>
</dbReference>
<dbReference type="SUPFAM" id="SSF53448">
    <property type="entry name" value="Nucleotide-diphospho-sugar transferases"/>
    <property type="match status" value="1"/>
</dbReference>
<dbReference type="PANTHER" id="PTHR22916:SF3">
    <property type="entry name" value="UDP-GLCNAC:BETAGAL BETA-1,3-N-ACETYLGLUCOSAMINYLTRANSFERASE-LIKE PROTEIN 1"/>
    <property type="match status" value="1"/>
</dbReference>
<dbReference type="Proteomes" id="UP000199068">
    <property type="component" value="Unassembled WGS sequence"/>
</dbReference>
<dbReference type="STRING" id="1121325.SAMN04515677_105270"/>
<keyword evidence="2" id="KW-0808">Transferase</keyword>
<dbReference type="PANTHER" id="PTHR22916">
    <property type="entry name" value="GLYCOSYLTRANSFERASE"/>
    <property type="match status" value="1"/>
</dbReference>
<reference evidence="2 3" key="1">
    <citation type="submission" date="2016-10" db="EMBL/GenBank/DDBJ databases">
        <authorList>
            <person name="de Groot N.N."/>
        </authorList>
    </citation>
    <scope>NUCLEOTIDE SEQUENCE [LARGE SCALE GENOMIC DNA]</scope>
    <source>
        <strain evidence="2 3">DSM 797</strain>
    </source>
</reference>
<dbReference type="FunFam" id="3.90.550.10:FF:000130">
    <property type="entry name" value="Family 2 glycosyl transferase"/>
    <property type="match status" value="1"/>
</dbReference>
<dbReference type="AlphaFoldDB" id="A0A1G9QNS3"/>
<evidence type="ECO:0000313" key="2">
    <source>
        <dbReference type="EMBL" id="SDM11935.1"/>
    </source>
</evidence>
<dbReference type="CDD" id="cd00761">
    <property type="entry name" value="Glyco_tranf_GTA_type"/>
    <property type="match status" value="1"/>
</dbReference>
<name>A0A1G9QNS3_9FIRM</name>
<proteinExistence type="predicted"/>
<dbReference type="InterPro" id="IPR001173">
    <property type="entry name" value="Glyco_trans_2-like"/>
</dbReference>
<dbReference type="GO" id="GO:0016758">
    <property type="term" value="F:hexosyltransferase activity"/>
    <property type="evidence" value="ECO:0007669"/>
    <property type="project" value="UniProtKB-ARBA"/>
</dbReference>
<organism evidence="2 3">
    <name type="scientific">Romboutsia lituseburensis DSM 797</name>
    <dbReference type="NCBI Taxonomy" id="1121325"/>
    <lineage>
        <taxon>Bacteria</taxon>
        <taxon>Bacillati</taxon>
        <taxon>Bacillota</taxon>
        <taxon>Clostridia</taxon>
        <taxon>Peptostreptococcales</taxon>
        <taxon>Peptostreptococcaceae</taxon>
        <taxon>Romboutsia</taxon>
    </lineage>
</organism>